<dbReference type="EMBL" id="AASFZR010000072">
    <property type="protein sequence ID" value="EFB4534448.1"/>
    <property type="molecule type" value="Genomic_DNA"/>
</dbReference>
<reference evidence="3 5" key="1">
    <citation type="submission" date="2018-08" db="EMBL/GenBank/DDBJ databases">
        <authorList>
            <consortium name="GenomeTrakr network: Whole genome sequencing for foodborne pathogen traceback"/>
        </authorList>
    </citation>
    <scope>NUCLEOTIDE SEQUENCE [LARGE SCALE GENOMIC DNA]</scope>
    <source>
        <strain evidence="3 5">NC_STEC194</strain>
    </source>
</reference>
<sequence>MLFYHRERSPYPYSMSWLDCFENSALAAKTCTELFHLVDMTAMKLCSTANSRSVLYVTRYGNNLLVMGM</sequence>
<dbReference type="RefSeq" id="WP_040100937.1">
    <property type="nucleotide sequence ID" value="NZ_CP134370.1"/>
</dbReference>
<proteinExistence type="predicted"/>
<feature type="domain" description="Transposase (putative) YhgA-like" evidence="1">
    <location>
        <begin position="1"/>
        <end position="54"/>
    </location>
</feature>
<evidence type="ECO:0000313" key="3">
    <source>
        <dbReference type="EMBL" id="EFM7862537.1"/>
    </source>
</evidence>
<evidence type="ECO:0000313" key="4">
    <source>
        <dbReference type="Proteomes" id="UP000542214"/>
    </source>
</evidence>
<gene>
    <name evidence="3" type="ORF">B6R15_003845</name>
    <name evidence="2" type="ORF">C0P57_003765</name>
</gene>
<dbReference type="AlphaFoldDB" id="A0A828N621"/>
<dbReference type="InterPro" id="IPR006842">
    <property type="entry name" value="Transposase_31"/>
</dbReference>
<comment type="caution">
    <text evidence="3">The sequence shown here is derived from an EMBL/GenBank/DDBJ whole genome shotgun (WGS) entry which is preliminary data.</text>
</comment>
<evidence type="ECO:0000313" key="2">
    <source>
        <dbReference type="EMBL" id="EFB4534448.1"/>
    </source>
</evidence>
<name>A0A828N621_ECOLX</name>
<accession>A0A828N621</accession>
<dbReference type="EMBL" id="AATLXB010000057">
    <property type="protein sequence ID" value="EFM7862537.1"/>
    <property type="molecule type" value="Genomic_DNA"/>
</dbReference>
<organism evidence="3 5">
    <name type="scientific">Escherichia coli</name>
    <dbReference type="NCBI Taxonomy" id="562"/>
    <lineage>
        <taxon>Bacteria</taxon>
        <taxon>Pseudomonadati</taxon>
        <taxon>Pseudomonadota</taxon>
        <taxon>Gammaproteobacteria</taxon>
        <taxon>Enterobacterales</taxon>
        <taxon>Enterobacteriaceae</taxon>
        <taxon>Escherichia</taxon>
    </lineage>
</organism>
<dbReference type="Pfam" id="PF04754">
    <property type="entry name" value="Transposase_31"/>
    <property type="match status" value="1"/>
</dbReference>
<protein>
    <recommendedName>
        <fullName evidence="1">Transposase (putative) YhgA-like domain-containing protein</fullName>
    </recommendedName>
</protein>
<reference evidence="2 4" key="2">
    <citation type="submission" date="2018-08" db="EMBL/GenBank/DDBJ databases">
        <authorList>
            <consortium name="NARMS: The National Antimicrobial Resistance Monitoring System"/>
        </authorList>
    </citation>
    <scope>NUCLEOTIDE SEQUENCE [LARGE SCALE GENOMIC DNA]</scope>
    <source>
        <strain evidence="2 4">FSIS11706358</strain>
    </source>
</reference>
<dbReference type="Proteomes" id="UP000587626">
    <property type="component" value="Unassembled WGS sequence"/>
</dbReference>
<dbReference type="Proteomes" id="UP000542214">
    <property type="component" value="Unassembled WGS sequence"/>
</dbReference>
<evidence type="ECO:0000259" key="1">
    <source>
        <dbReference type="Pfam" id="PF04754"/>
    </source>
</evidence>
<evidence type="ECO:0000313" key="5">
    <source>
        <dbReference type="Proteomes" id="UP000587626"/>
    </source>
</evidence>